<gene>
    <name evidence="1" type="ORF">FSP39_003044</name>
</gene>
<keyword evidence="2" id="KW-1185">Reference proteome</keyword>
<proteinExistence type="predicted"/>
<name>A0AA88YHI6_PINIB</name>
<evidence type="ECO:0000313" key="1">
    <source>
        <dbReference type="EMBL" id="KAK3105673.1"/>
    </source>
</evidence>
<protein>
    <submittedName>
        <fullName evidence="1">Uncharacterized protein</fullName>
    </submittedName>
</protein>
<dbReference type="EMBL" id="VSWD01000003">
    <property type="protein sequence ID" value="KAK3105673.1"/>
    <property type="molecule type" value="Genomic_DNA"/>
</dbReference>
<evidence type="ECO:0000313" key="2">
    <source>
        <dbReference type="Proteomes" id="UP001186944"/>
    </source>
</evidence>
<organism evidence="1 2">
    <name type="scientific">Pinctada imbricata</name>
    <name type="common">Atlantic pearl-oyster</name>
    <name type="synonym">Pinctada martensii</name>
    <dbReference type="NCBI Taxonomy" id="66713"/>
    <lineage>
        <taxon>Eukaryota</taxon>
        <taxon>Metazoa</taxon>
        <taxon>Spiralia</taxon>
        <taxon>Lophotrochozoa</taxon>
        <taxon>Mollusca</taxon>
        <taxon>Bivalvia</taxon>
        <taxon>Autobranchia</taxon>
        <taxon>Pteriomorphia</taxon>
        <taxon>Pterioida</taxon>
        <taxon>Pterioidea</taxon>
        <taxon>Pteriidae</taxon>
        <taxon>Pinctada</taxon>
    </lineage>
</organism>
<dbReference type="Proteomes" id="UP001186944">
    <property type="component" value="Unassembled WGS sequence"/>
</dbReference>
<sequence length="251" mass="29081">MHADIFKGNFDNLEANFEGLMKNCHRSSNPLYFQVNLLSARSRLFVNMKEKDKLKDNIDTISGKIVIDTSLFGGCLDGWLSFDKCRYYKEEIRRIEESDEKANEKLAYFTNRAEFDLTAAIQSFKDEDSPKARHCTGIAMLEMVSIKSKYFGKTPTQNLHPEKDDLIQCKNLLHDVEFLGVSLRKDVEMNVQYQKSKCIYAIEMEEFVLARDCLDILSKLVKKHKRGGMLTEVETLRDRLQVQICARKGRE</sequence>
<reference evidence="1" key="1">
    <citation type="submission" date="2019-08" db="EMBL/GenBank/DDBJ databases">
        <title>The improved chromosome-level genome for the pearl oyster Pinctada fucata martensii using PacBio sequencing and Hi-C.</title>
        <authorList>
            <person name="Zheng Z."/>
        </authorList>
    </citation>
    <scope>NUCLEOTIDE SEQUENCE</scope>
    <source>
        <strain evidence="1">ZZ-2019</strain>
        <tissue evidence="1">Adductor muscle</tissue>
    </source>
</reference>
<dbReference type="AlphaFoldDB" id="A0AA88YHI6"/>
<comment type="caution">
    <text evidence="1">The sequence shown here is derived from an EMBL/GenBank/DDBJ whole genome shotgun (WGS) entry which is preliminary data.</text>
</comment>
<accession>A0AA88YHI6</accession>